<reference evidence="2 3" key="1">
    <citation type="submission" date="2016-03" db="EMBL/GenBank/DDBJ databases">
        <title>Complete genome sequence of a soil Actinobacterium, Nocardioides dokdonensis FR1436.</title>
        <authorList>
            <person name="Kwon S.-K."/>
            <person name="Kim K."/>
            <person name="Kim J.F."/>
        </authorList>
    </citation>
    <scope>NUCLEOTIDE SEQUENCE [LARGE SCALE GENOMIC DNA]</scope>
    <source>
        <strain evidence="2 3">FR1436</strain>
    </source>
</reference>
<dbReference type="SUPFAM" id="SSF56112">
    <property type="entry name" value="Protein kinase-like (PK-like)"/>
    <property type="match status" value="1"/>
</dbReference>
<evidence type="ECO:0000313" key="2">
    <source>
        <dbReference type="EMBL" id="ANH40033.1"/>
    </source>
</evidence>
<dbReference type="PATRIC" id="fig|1300347.3.peg.3638"/>
<dbReference type="InterPro" id="IPR011009">
    <property type="entry name" value="Kinase-like_dom_sf"/>
</dbReference>
<keyword evidence="3" id="KW-1185">Reference proteome</keyword>
<feature type="domain" description="Aminoglycoside phosphotransferase" evidence="1">
    <location>
        <begin position="25"/>
        <end position="134"/>
    </location>
</feature>
<dbReference type="KEGG" id="ndk:I601_3627"/>
<dbReference type="InterPro" id="IPR002575">
    <property type="entry name" value="Aminoglycoside_PTrfase"/>
</dbReference>
<name>A0A1A9GR03_9ACTN</name>
<organism evidence="2 3">
    <name type="scientific">Nocardioides dokdonensis FR1436</name>
    <dbReference type="NCBI Taxonomy" id="1300347"/>
    <lineage>
        <taxon>Bacteria</taxon>
        <taxon>Bacillati</taxon>
        <taxon>Actinomycetota</taxon>
        <taxon>Actinomycetes</taxon>
        <taxon>Propionibacteriales</taxon>
        <taxon>Nocardioidaceae</taxon>
        <taxon>Nocardioides</taxon>
    </lineage>
</organism>
<dbReference type="Proteomes" id="UP000077868">
    <property type="component" value="Chromosome"/>
</dbReference>
<dbReference type="PANTHER" id="PTHR21310">
    <property type="entry name" value="AMINOGLYCOSIDE PHOSPHOTRANSFERASE-RELATED-RELATED"/>
    <property type="match status" value="1"/>
</dbReference>
<dbReference type="EMBL" id="CP015079">
    <property type="protein sequence ID" value="ANH40033.1"/>
    <property type="molecule type" value="Genomic_DNA"/>
</dbReference>
<dbReference type="RefSeq" id="WP_084527786.1">
    <property type="nucleotide sequence ID" value="NZ_CP015079.1"/>
</dbReference>
<evidence type="ECO:0000259" key="1">
    <source>
        <dbReference type="Pfam" id="PF01636"/>
    </source>
</evidence>
<dbReference type="InterPro" id="IPR051678">
    <property type="entry name" value="AGP_Transferase"/>
</dbReference>
<evidence type="ECO:0000313" key="3">
    <source>
        <dbReference type="Proteomes" id="UP000077868"/>
    </source>
</evidence>
<dbReference type="Pfam" id="PF01636">
    <property type="entry name" value="APH"/>
    <property type="match status" value="2"/>
</dbReference>
<proteinExistence type="predicted"/>
<dbReference type="AlphaFoldDB" id="A0A1A9GR03"/>
<sequence>MGTAIDRAIIEASSALVGEQLRFVELLGGGQHARTILADGRSGEYVLRRFAPGDPAVEHEVEVLARLAPLADLTPRVVAHTDRPPPGSMPGSMLGSIMVTSRVRGAPPAPTLSLMSIAAQMAAALARIHRESGDGLREVPVRPPDGRGPMSDMARAGWPALECSERVLTHYDYWCGNALWVEDRLTGIVDWSGARSGPRGVDVAWCRQDLVLLGSPTAADAFLCRYESCAGVAVPDIHAWDVQAAAQADSAVETWAPNYHQVGRPQLDAPTLRTRLDAWIADLLQIRPAPR</sequence>
<protein>
    <submittedName>
        <fullName evidence="2">Phosphotransferase enzyme family protein</fullName>
    </submittedName>
</protein>
<keyword evidence="2" id="KW-0808">Transferase</keyword>
<feature type="domain" description="Aminoglycoside phosphotransferase" evidence="1">
    <location>
        <begin position="155"/>
        <end position="227"/>
    </location>
</feature>
<dbReference type="STRING" id="1300347.I601_3627"/>
<accession>A0A1A9GR03</accession>
<dbReference type="Gene3D" id="3.90.1200.10">
    <property type="match status" value="1"/>
</dbReference>
<dbReference type="GO" id="GO:0016740">
    <property type="term" value="F:transferase activity"/>
    <property type="evidence" value="ECO:0007669"/>
    <property type="project" value="UniProtKB-KW"/>
</dbReference>
<gene>
    <name evidence="2" type="ORF">I601_3627</name>
</gene>